<sequence>MGMRESFLRGLVKGVFVLVLWFAGSVSASTGESIYAEHCVSCHGVNGDGKGGSSGLTPQPRDFTSMQSAFELDRIRIYISTTKGRSNSAMIAWESRLSREEINKVADYVYDTFVAKAKAALPGGLRSTLDSGEALYMDNCSVCHGDFGETGVWTRANMSTAPRNFTTDRTKGELSRKRMVDSITYGRAGKAMMPYGSRLSQEEISAIVDYVRLALMGLPPEAVLAEKAILEGSKREAMSTTGLAFSDPERYMSQPFADGVFGDPNEGREIFVRNCFVCHGVKGDGQGPRAFFINPKPRNFISTDSKRALNRPKIYTAVHEGLPGSVMPAWSKVLSDQEVANVAEFVFRAFIRGDMPGVSEEDLSKVKQKKNN</sequence>
<dbReference type="SUPFAM" id="SSF46626">
    <property type="entry name" value="Cytochrome c"/>
    <property type="match status" value="3"/>
</dbReference>
<feature type="domain" description="Cytochrome c" evidence="6">
    <location>
        <begin position="262"/>
        <end position="350"/>
    </location>
</feature>
<dbReference type="GO" id="GO:0009055">
    <property type="term" value="F:electron transfer activity"/>
    <property type="evidence" value="ECO:0007669"/>
    <property type="project" value="InterPro"/>
</dbReference>
<name>A0A3B0ZJX1_9ZZZZ</name>
<reference evidence="7" key="1">
    <citation type="submission" date="2018-06" db="EMBL/GenBank/DDBJ databases">
        <authorList>
            <person name="Zhirakovskaya E."/>
        </authorList>
    </citation>
    <scope>NUCLEOTIDE SEQUENCE</scope>
</reference>
<dbReference type="InterPro" id="IPR008168">
    <property type="entry name" value="Cyt_C_IC"/>
</dbReference>
<dbReference type="Pfam" id="PF13442">
    <property type="entry name" value="Cytochrome_CBB3"/>
    <property type="match status" value="3"/>
</dbReference>
<dbReference type="InterPro" id="IPR051459">
    <property type="entry name" value="Cytochrome_c-type_DH"/>
</dbReference>
<accession>A0A3B0ZJX1</accession>
<dbReference type="GO" id="GO:0020037">
    <property type="term" value="F:heme binding"/>
    <property type="evidence" value="ECO:0007669"/>
    <property type="project" value="InterPro"/>
</dbReference>
<dbReference type="InterPro" id="IPR009056">
    <property type="entry name" value="Cyt_c-like_dom"/>
</dbReference>
<dbReference type="AlphaFoldDB" id="A0A3B0ZJX1"/>
<dbReference type="InterPro" id="IPR036909">
    <property type="entry name" value="Cyt_c-like_dom_sf"/>
</dbReference>
<evidence type="ECO:0000256" key="1">
    <source>
        <dbReference type="ARBA" id="ARBA00022448"/>
    </source>
</evidence>
<proteinExistence type="predicted"/>
<dbReference type="PANTHER" id="PTHR35008:SF8">
    <property type="entry name" value="ALCOHOL DEHYDROGENASE CYTOCHROME C SUBUNIT"/>
    <property type="match status" value="1"/>
</dbReference>
<keyword evidence="4" id="KW-0249">Electron transport</keyword>
<protein>
    <recommendedName>
        <fullName evidence="6">Cytochrome c domain-containing protein</fullName>
    </recommendedName>
</protein>
<dbReference type="PROSITE" id="PS51007">
    <property type="entry name" value="CYTC"/>
    <property type="match status" value="3"/>
</dbReference>
<dbReference type="EMBL" id="UOFP01000269">
    <property type="protein sequence ID" value="VAW89400.1"/>
    <property type="molecule type" value="Genomic_DNA"/>
</dbReference>
<keyword evidence="3" id="KW-0479">Metal-binding</keyword>
<evidence type="ECO:0000256" key="5">
    <source>
        <dbReference type="ARBA" id="ARBA00023004"/>
    </source>
</evidence>
<evidence type="ECO:0000256" key="3">
    <source>
        <dbReference type="ARBA" id="ARBA00022723"/>
    </source>
</evidence>
<evidence type="ECO:0000256" key="2">
    <source>
        <dbReference type="ARBA" id="ARBA00022617"/>
    </source>
</evidence>
<dbReference type="Gene3D" id="1.10.760.10">
    <property type="entry name" value="Cytochrome c-like domain"/>
    <property type="match status" value="3"/>
</dbReference>
<organism evidence="7">
    <name type="scientific">hydrothermal vent metagenome</name>
    <dbReference type="NCBI Taxonomy" id="652676"/>
    <lineage>
        <taxon>unclassified sequences</taxon>
        <taxon>metagenomes</taxon>
        <taxon>ecological metagenomes</taxon>
    </lineage>
</organism>
<dbReference type="GO" id="GO:0005506">
    <property type="term" value="F:iron ion binding"/>
    <property type="evidence" value="ECO:0007669"/>
    <property type="project" value="InterPro"/>
</dbReference>
<evidence type="ECO:0000313" key="7">
    <source>
        <dbReference type="EMBL" id="VAW89400.1"/>
    </source>
</evidence>
<evidence type="ECO:0000256" key="4">
    <source>
        <dbReference type="ARBA" id="ARBA00022982"/>
    </source>
</evidence>
<dbReference type="PRINTS" id="PR00605">
    <property type="entry name" value="CYTCHROMECIC"/>
</dbReference>
<keyword evidence="5" id="KW-0408">Iron</keyword>
<gene>
    <name evidence="7" type="ORF">MNBD_GAMMA18-681</name>
</gene>
<feature type="domain" description="Cytochrome c" evidence="6">
    <location>
        <begin position="26"/>
        <end position="113"/>
    </location>
</feature>
<evidence type="ECO:0000259" key="6">
    <source>
        <dbReference type="PROSITE" id="PS51007"/>
    </source>
</evidence>
<dbReference type="PANTHER" id="PTHR35008">
    <property type="entry name" value="BLL4482 PROTEIN-RELATED"/>
    <property type="match status" value="1"/>
</dbReference>
<keyword evidence="1" id="KW-0813">Transport</keyword>
<feature type="domain" description="Cytochrome c" evidence="6">
    <location>
        <begin position="127"/>
        <end position="215"/>
    </location>
</feature>
<keyword evidence="2" id="KW-0349">Heme</keyword>